<reference evidence="1 2" key="1">
    <citation type="submission" date="2024-03" db="EMBL/GenBank/DDBJ databases">
        <title>Novel species of the genus Variovorax.</title>
        <authorList>
            <person name="Liu Q."/>
            <person name="Xin Y.-H."/>
        </authorList>
    </citation>
    <scope>NUCLEOTIDE SEQUENCE [LARGE SCALE GENOMIC DNA]</scope>
    <source>
        <strain evidence="1 2">KACC 18899</strain>
    </source>
</reference>
<organism evidence="1 2">
    <name type="scientific">Variovorax ureilyticus</name>
    <dbReference type="NCBI Taxonomy" id="1836198"/>
    <lineage>
        <taxon>Bacteria</taxon>
        <taxon>Pseudomonadati</taxon>
        <taxon>Pseudomonadota</taxon>
        <taxon>Betaproteobacteria</taxon>
        <taxon>Burkholderiales</taxon>
        <taxon>Comamonadaceae</taxon>
        <taxon>Variovorax</taxon>
    </lineage>
</organism>
<name>A0ABU8VQU3_9BURK</name>
<proteinExistence type="predicted"/>
<evidence type="ECO:0000313" key="1">
    <source>
        <dbReference type="EMBL" id="MEJ8815891.1"/>
    </source>
</evidence>
<gene>
    <name evidence="1" type="ORF">WKW77_32850</name>
</gene>
<sequence length="159" mass="15887">MKIRLLVVGAVLTQVVGCASIVTGHNQSLSVETRDAAGAVVGASCKLENDKGTWFVTMPGSTTVRRSLADMAIRCDKDGSVPGITSTKSSTKGMVAGNILFGGLIGAGVDVATGAAFDYPSLITVEMGKTAAPSGDAEVALKNAAAACRRAGTVGAPAC</sequence>
<dbReference type="Proteomes" id="UP001365846">
    <property type="component" value="Unassembled WGS sequence"/>
</dbReference>
<protein>
    <recommendedName>
        <fullName evidence="3">Lipoprotein</fullName>
    </recommendedName>
</protein>
<evidence type="ECO:0008006" key="3">
    <source>
        <dbReference type="Google" id="ProtNLM"/>
    </source>
</evidence>
<comment type="caution">
    <text evidence="1">The sequence shown here is derived from an EMBL/GenBank/DDBJ whole genome shotgun (WGS) entry which is preliminary data.</text>
</comment>
<accession>A0ABU8VQU3</accession>
<dbReference type="EMBL" id="JBBKZU010000025">
    <property type="protein sequence ID" value="MEJ8815891.1"/>
    <property type="molecule type" value="Genomic_DNA"/>
</dbReference>
<keyword evidence="2" id="KW-1185">Reference proteome</keyword>
<dbReference type="RefSeq" id="WP_340361085.1">
    <property type="nucleotide sequence ID" value="NZ_JBBKZU010000025.1"/>
</dbReference>
<evidence type="ECO:0000313" key="2">
    <source>
        <dbReference type="Proteomes" id="UP001365846"/>
    </source>
</evidence>